<protein>
    <submittedName>
        <fullName evidence="1">Uncharacterized protein</fullName>
    </submittedName>
</protein>
<keyword evidence="2" id="KW-1185">Reference proteome</keyword>
<proteinExistence type="predicted"/>
<evidence type="ECO:0000313" key="1">
    <source>
        <dbReference type="EMBL" id="CAB0007808.1"/>
    </source>
</evidence>
<evidence type="ECO:0000313" key="2">
    <source>
        <dbReference type="Proteomes" id="UP000479000"/>
    </source>
</evidence>
<name>A0A6H5GX73_9HEMI</name>
<gene>
    <name evidence="1" type="ORF">NTEN_LOCUS13062</name>
</gene>
<accession>A0A6H5GX73</accession>
<dbReference type="EMBL" id="CADCXU010019564">
    <property type="protein sequence ID" value="CAB0007808.1"/>
    <property type="molecule type" value="Genomic_DNA"/>
</dbReference>
<dbReference type="AlphaFoldDB" id="A0A6H5GX73"/>
<sequence>MRWREFNALVFTRKNCHPSWLLMIKVPWGARLTRFTATERFDHRNSEYPPKPITDRATDPPKRTILAKALNRTPIVKFTPS</sequence>
<dbReference type="Proteomes" id="UP000479000">
    <property type="component" value="Unassembled WGS sequence"/>
</dbReference>
<organism evidence="1 2">
    <name type="scientific">Nesidiocoris tenuis</name>
    <dbReference type="NCBI Taxonomy" id="355587"/>
    <lineage>
        <taxon>Eukaryota</taxon>
        <taxon>Metazoa</taxon>
        <taxon>Ecdysozoa</taxon>
        <taxon>Arthropoda</taxon>
        <taxon>Hexapoda</taxon>
        <taxon>Insecta</taxon>
        <taxon>Pterygota</taxon>
        <taxon>Neoptera</taxon>
        <taxon>Paraneoptera</taxon>
        <taxon>Hemiptera</taxon>
        <taxon>Heteroptera</taxon>
        <taxon>Panheteroptera</taxon>
        <taxon>Cimicomorpha</taxon>
        <taxon>Miridae</taxon>
        <taxon>Dicyphina</taxon>
        <taxon>Nesidiocoris</taxon>
    </lineage>
</organism>
<reference evidence="1 2" key="1">
    <citation type="submission" date="2020-02" db="EMBL/GenBank/DDBJ databases">
        <authorList>
            <person name="Ferguson B K."/>
        </authorList>
    </citation>
    <scope>NUCLEOTIDE SEQUENCE [LARGE SCALE GENOMIC DNA]</scope>
</reference>